<proteinExistence type="predicted"/>
<dbReference type="PANTHER" id="PTHR35586:SF1">
    <property type="entry name" value="SLL1691 PROTEIN"/>
    <property type="match status" value="1"/>
</dbReference>
<evidence type="ECO:0000313" key="1">
    <source>
        <dbReference type="EMBL" id="CAG5069799.1"/>
    </source>
</evidence>
<keyword evidence="2" id="KW-1185">Reference proteome</keyword>
<evidence type="ECO:0008006" key="3">
    <source>
        <dbReference type="Google" id="ProtNLM"/>
    </source>
</evidence>
<dbReference type="Proteomes" id="UP000679725">
    <property type="component" value="Unassembled WGS sequence"/>
</dbReference>
<accession>A0ABM8UQK5</accession>
<protein>
    <recommendedName>
        <fullName evidence="3">Transposase (putative) YhgA-like domain-containing protein</fullName>
    </recommendedName>
</protein>
<name>A0ABM8UQK5_9BACT</name>
<dbReference type="PANTHER" id="PTHR35586">
    <property type="entry name" value="SLL1691 PROTEIN"/>
    <property type="match status" value="1"/>
</dbReference>
<sequence>MQINDILWKSILEDIFEDFLLFFFPDSKSLFDFSRGFQYLDKELEQLFPVDNCDHEVRFVDKLVKVYLLDGQEQWILVHIEVQGYVDKTFSERMFTYYYRIWDNYRRPITAFAILTDEHATFLPAKFEQHFLGTRLSFEFNSYKVLDQSEEYLLKSTNPFAHVILVVKLAMRGKSLQKEDLFSLKIALARRLLAMQIPKRKIGKLMKFLKLYVKFNDKNFEKKFENEIINITINTHKAMGIDELYLQIRKQEAREKGLAEGKKVGREVGLAEGEHLAKMKLVQNLLRETSFDHITIARLADVPLEFVEQVRSEY</sequence>
<organism evidence="1 2">
    <name type="scientific">Dyadobacter linearis</name>
    <dbReference type="NCBI Taxonomy" id="2823330"/>
    <lineage>
        <taxon>Bacteria</taxon>
        <taxon>Pseudomonadati</taxon>
        <taxon>Bacteroidota</taxon>
        <taxon>Cytophagia</taxon>
        <taxon>Cytophagales</taxon>
        <taxon>Spirosomataceae</taxon>
        <taxon>Dyadobacter</taxon>
    </lineage>
</organism>
<comment type="caution">
    <text evidence="1">The sequence shown here is derived from an EMBL/GenBank/DDBJ whole genome shotgun (WGS) entry which is preliminary data.</text>
</comment>
<dbReference type="RefSeq" id="WP_215233885.1">
    <property type="nucleotide sequence ID" value="NZ_CAJRAU010000003.1"/>
</dbReference>
<gene>
    <name evidence="1" type="ORF">DYBT9623_02536</name>
</gene>
<evidence type="ECO:0000313" key="2">
    <source>
        <dbReference type="Proteomes" id="UP000679725"/>
    </source>
</evidence>
<reference evidence="1 2" key="1">
    <citation type="submission" date="2021-04" db="EMBL/GenBank/DDBJ databases">
        <authorList>
            <person name="Rodrigo-Torres L."/>
            <person name="Arahal R. D."/>
            <person name="Lucena T."/>
        </authorList>
    </citation>
    <scope>NUCLEOTIDE SEQUENCE [LARGE SCALE GENOMIC DNA]</scope>
    <source>
        <strain evidence="1 2">CECT 9623</strain>
    </source>
</reference>
<dbReference type="EMBL" id="CAJRAU010000003">
    <property type="protein sequence ID" value="CAG5069799.1"/>
    <property type="molecule type" value="Genomic_DNA"/>
</dbReference>